<dbReference type="PROSITE" id="PS51420">
    <property type="entry name" value="RHO"/>
    <property type="match status" value="1"/>
</dbReference>
<keyword evidence="7" id="KW-0636">Prenylation</keyword>
<dbReference type="Gene3D" id="3.40.50.300">
    <property type="entry name" value="P-loop containing nucleotide triphosphate hydrolases"/>
    <property type="match status" value="1"/>
</dbReference>
<comment type="subcellular location">
    <subcellularLocation>
        <location evidence="1">Cell membrane</location>
        <topology evidence="1">Lipid-anchor</topology>
        <orientation evidence="1">Cytoplasmic side</orientation>
    </subcellularLocation>
</comment>
<evidence type="ECO:0000256" key="4">
    <source>
        <dbReference type="ARBA" id="ARBA00023134"/>
    </source>
</evidence>
<dbReference type="PROSITE" id="PS51421">
    <property type="entry name" value="RAS"/>
    <property type="match status" value="1"/>
</dbReference>
<dbReference type="SMART" id="SM00174">
    <property type="entry name" value="RHO"/>
    <property type="match status" value="1"/>
</dbReference>
<comment type="similarity">
    <text evidence="2">Belongs to the small GTPase superfamily. Rab family.</text>
</comment>
<dbReference type="Proteomes" id="UP001289374">
    <property type="component" value="Unassembled WGS sequence"/>
</dbReference>
<reference evidence="8" key="2">
    <citation type="journal article" date="2024" name="Plant">
        <title>Genomic evolution and insights into agronomic trait innovations of Sesamum species.</title>
        <authorList>
            <person name="Miao H."/>
            <person name="Wang L."/>
            <person name="Qu L."/>
            <person name="Liu H."/>
            <person name="Sun Y."/>
            <person name="Le M."/>
            <person name="Wang Q."/>
            <person name="Wei S."/>
            <person name="Zheng Y."/>
            <person name="Lin W."/>
            <person name="Duan Y."/>
            <person name="Cao H."/>
            <person name="Xiong S."/>
            <person name="Wang X."/>
            <person name="Wei L."/>
            <person name="Li C."/>
            <person name="Ma Q."/>
            <person name="Ju M."/>
            <person name="Zhao R."/>
            <person name="Li G."/>
            <person name="Mu C."/>
            <person name="Tian Q."/>
            <person name="Mei H."/>
            <person name="Zhang T."/>
            <person name="Gao T."/>
            <person name="Zhang H."/>
        </authorList>
    </citation>
    <scope>NUCLEOTIDE SEQUENCE</scope>
    <source>
        <strain evidence="8">K16</strain>
    </source>
</reference>
<evidence type="ECO:0000313" key="9">
    <source>
        <dbReference type="Proteomes" id="UP001289374"/>
    </source>
</evidence>
<evidence type="ECO:0000256" key="2">
    <source>
        <dbReference type="ARBA" id="ARBA00006270"/>
    </source>
</evidence>
<dbReference type="SMART" id="SM00173">
    <property type="entry name" value="RAS"/>
    <property type="match status" value="1"/>
</dbReference>
<dbReference type="SUPFAM" id="SSF52540">
    <property type="entry name" value="P-loop containing nucleoside triphosphate hydrolases"/>
    <property type="match status" value="1"/>
</dbReference>
<sequence length="535" mass="59823">MSNLYGGDFNQKIDYVFKVVLIGDSAVGKSQLLARFARNEFTLESKATIGVEFQTKTLIIDQKTVKAQIWDTAGQERYRAVTSAYYRGAVGAMLVYDMSKRQSFDHMARWLEELRGHADKNIVIMLIGNKCDLGTLRAVPTEDAQEFAERENLYFMETSALEATNVESAFMTILTEIYRIVSKKTLAADGSDFKTASLKGTAIILPSQEADTSSRKLTVLSREMIPYNRVFGEIAISWKNVAKVDWIFVRFWVFFILCLASINTYQHELLSQNVFNTMPEARDRLSRQDDIVAAYSRRRISSTGNRNTGRGSSIMFVLDDESEDGQVAGTPFRWRGAAMVGTPGPTGVAAGRGAIGTPRTGRTARIIGRENLSPLVGSGWGRGSGRGSALPTWYPRRPLNEITAVVRAIERRRERRRGGDGLQTESPILQDQTFHDPSVSTSGAQLEHDISMISPHPTILNRRCPPTIGKVPKILLNITHHNDGDAACLTPQKKLLDNIDTVEKVVMEELRKLKRTPSARKAEREKRVRTLMSMR</sequence>
<dbReference type="PRINTS" id="PR00449">
    <property type="entry name" value="RASTRNSFRMNG"/>
</dbReference>
<keyword evidence="5" id="KW-0472">Membrane</keyword>
<dbReference type="SMART" id="SM00175">
    <property type="entry name" value="RAB"/>
    <property type="match status" value="1"/>
</dbReference>
<evidence type="ECO:0000256" key="7">
    <source>
        <dbReference type="ARBA" id="ARBA00023289"/>
    </source>
</evidence>
<dbReference type="InterPro" id="IPR027417">
    <property type="entry name" value="P-loop_NTPase"/>
</dbReference>
<dbReference type="InterPro" id="IPR005225">
    <property type="entry name" value="Small_GTP-bd"/>
</dbReference>
<dbReference type="GO" id="GO:0005525">
    <property type="term" value="F:GTP binding"/>
    <property type="evidence" value="ECO:0007669"/>
    <property type="project" value="UniProtKB-KW"/>
</dbReference>
<accession>A0AAE1WG24</accession>
<dbReference type="AlphaFoldDB" id="A0AAE1WG24"/>
<protein>
    <submittedName>
        <fullName evidence="8">Ras-related protein RABA4d</fullName>
    </submittedName>
</protein>
<evidence type="ECO:0000256" key="3">
    <source>
        <dbReference type="ARBA" id="ARBA00022741"/>
    </source>
</evidence>
<dbReference type="InterPro" id="IPR050209">
    <property type="entry name" value="Rab_GTPases_membrane_traffic"/>
</dbReference>
<keyword evidence="4" id="KW-0342">GTP-binding</keyword>
<organism evidence="8 9">
    <name type="scientific">Sesamum angolense</name>
    <dbReference type="NCBI Taxonomy" id="2727404"/>
    <lineage>
        <taxon>Eukaryota</taxon>
        <taxon>Viridiplantae</taxon>
        <taxon>Streptophyta</taxon>
        <taxon>Embryophyta</taxon>
        <taxon>Tracheophyta</taxon>
        <taxon>Spermatophyta</taxon>
        <taxon>Magnoliopsida</taxon>
        <taxon>eudicotyledons</taxon>
        <taxon>Gunneridae</taxon>
        <taxon>Pentapetalae</taxon>
        <taxon>asterids</taxon>
        <taxon>lamiids</taxon>
        <taxon>Lamiales</taxon>
        <taxon>Pedaliaceae</taxon>
        <taxon>Sesamum</taxon>
    </lineage>
</organism>
<dbReference type="EMBL" id="JACGWL010000011">
    <property type="protein sequence ID" value="KAK4392431.1"/>
    <property type="molecule type" value="Genomic_DNA"/>
</dbReference>
<name>A0AAE1WG24_9LAMI</name>
<evidence type="ECO:0000256" key="6">
    <source>
        <dbReference type="ARBA" id="ARBA00023288"/>
    </source>
</evidence>
<dbReference type="PANTHER" id="PTHR47979">
    <property type="entry name" value="DRAB11-RELATED"/>
    <property type="match status" value="1"/>
</dbReference>
<dbReference type="Pfam" id="PF00071">
    <property type="entry name" value="Ras"/>
    <property type="match status" value="1"/>
</dbReference>
<comment type="caution">
    <text evidence="8">The sequence shown here is derived from an EMBL/GenBank/DDBJ whole genome shotgun (WGS) entry which is preliminary data.</text>
</comment>
<dbReference type="SMART" id="SM00176">
    <property type="entry name" value="RAN"/>
    <property type="match status" value="1"/>
</dbReference>
<dbReference type="GO" id="GO:0003924">
    <property type="term" value="F:GTPase activity"/>
    <property type="evidence" value="ECO:0007669"/>
    <property type="project" value="InterPro"/>
</dbReference>
<keyword evidence="3" id="KW-0547">Nucleotide-binding</keyword>
<evidence type="ECO:0000256" key="5">
    <source>
        <dbReference type="ARBA" id="ARBA00023136"/>
    </source>
</evidence>
<keyword evidence="9" id="KW-1185">Reference proteome</keyword>
<dbReference type="FunFam" id="3.40.50.300:FF:000274">
    <property type="entry name" value="ras-related protein RABA5a"/>
    <property type="match status" value="1"/>
</dbReference>
<dbReference type="PROSITE" id="PS51419">
    <property type="entry name" value="RAB"/>
    <property type="match status" value="1"/>
</dbReference>
<dbReference type="SMART" id="SM00177">
    <property type="entry name" value="ARF"/>
    <property type="match status" value="1"/>
</dbReference>
<reference evidence="8" key="1">
    <citation type="submission" date="2020-06" db="EMBL/GenBank/DDBJ databases">
        <authorList>
            <person name="Li T."/>
            <person name="Hu X."/>
            <person name="Zhang T."/>
            <person name="Song X."/>
            <person name="Zhang H."/>
            <person name="Dai N."/>
            <person name="Sheng W."/>
            <person name="Hou X."/>
            <person name="Wei L."/>
        </authorList>
    </citation>
    <scope>NUCLEOTIDE SEQUENCE</scope>
    <source>
        <strain evidence="8">K16</strain>
        <tissue evidence="8">Leaf</tissue>
    </source>
</reference>
<proteinExistence type="inferred from homology"/>
<dbReference type="CDD" id="cd01868">
    <property type="entry name" value="Rab11_like"/>
    <property type="match status" value="1"/>
</dbReference>
<dbReference type="InterPro" id="IPR001806">
    <property type="entry name" value="Small_GTPase"/>
</dbReference>
<evidence type="ECO:0000256" key="1">
    <source>
        <dbReference type="ARBA" id="ARBA00004342"/>
    </source>
</evidence>
<keyword evidence="6" id="KW-0449">Lipoprotein</keyword>
<evidence type="ECO:0000313" key="8">
    <source>
        <dbReference type="EMBL" id="KAK4392431.1"/>
    </source>
</evidence>
<dbReference type="NCBIfam" id="TIGR00231">
    <property type="entry name" value="small_GTP"/>
    <property type="match status" value="1"/>
</dbReference>
<dbReference type="GO" id="GO:0005886">
    <property type="term" value="C:plasma membrane"/>
    <property type="evidence" value="ECO:0007669"/>
    <property type="project" value="UniProtKB-SubCell"/>
</dbReference>
<gene>
    <name evidence="8" type="ORF">Sango_2020900</name>
</gene>